<dbReference type="PROSITE" id="PS00059">
    <property type="entry name" value="ADH_ZINC"/>
    <property type="match status" value="1"/>
</dbReference>
<dbReference type="Pfam" id="PF08240">
    <property type="entry name" value="ADH_N"/>
    <property type="match status" value="1"/>
</dbReference>
<dbReference type="InterPro" id="IPR013154">
    <property type="entry name" value="ADH-like_N"/>
</dbReference>
<comment type="cofactor">
    <cofactor evidence="1 6">
        <name>Zn(2+)</name>
        <dbReference type="ChEBI" id="CHEBI:29105"/>
    </cofactor>
</comment>
<evidence type="ECO:0000256" key="4">
    <source>
        <dbReference type="ARBA" id="ARBA00022833"/>
    </source>
</evidence>
<evidence type="ECO:0000256" key="6">
    <source>
        <dbReference type="RuleBase" id="RU361277"/>
    </source>
</evidence>
<dbReference type="InterPro" id="IPR020843">
    <property type="entry name" value="ER"/>
</dbReference>
<comment type="similarity">
    <text evidence="2 6">Belongs to the zinc-containing alcohol dehydrogenase family.</text>
</comment>
<keyword evidence="3 6" id="KW-0479">Metal-binding</keyword>
<reference evidence="9" key="1">
    <citation type="journal article" date="2015" name="MBio">
        <title>Genome-Resolved Metagenomic Analysis Reveals Roles for Candidate Phyla and Other Microbial Community Members in Biogeochemical Transformations in Oil Reservoirs.</title>
        <authorList>
            <person name="Hu P."/>
            <person name="Tom L."/>
            <person name="Singh A."/>
            <person name="Thomas B.C."/>
            <person name="Baker B.J."/>
            <person name="Piceno Y.M."/>
            <person name="Andersen G.L."/>
            <person name="Banfield J.F."/>
        </authorList>
    </citation>
    <scope>NUCLEOTIDE SEQUENCE [LARGE SCALE GENOMIC DNA]</scope>
</reference>
<dbReference type="SUPFAM" id="SSF50129">
    <property type="entry name" value="GroES-like"/>
    <property type="match status" value="1"/>
</dbReference>
<dbReference type="GO" id="GO:0008270">
    <property type="term" value="F:zinc ion binding"/>
    <property type="evidence" value="ECO:0007669"/>
    <property type="project" value="InterPro"/>
</dbReference>
<dbReference type="OMA" id="MGLMMLE"/>
<dbReference type="PANTHER" id="PTHR43161">
    <property type="entry name" value="SORBITOL DEHYDROGENASE"/>
    <property type="match status" value="1"/>
</dbReference>
<dbReference type="InterPro" id="IPR013149">
    <property type="entry name" value="ADH-like_C"/>
</dbReference>
<feature type="domain" description="Enoyl reductase (ER)" evidence="7">
    <location>
        <begin position="8"/>
        <end position="349"/>
    </location>
</feature>
<proteinExistence type="inferred from homology"/>
<dbReference type="PATRIC" id="fig|85874.4.peg.640"/>
<name>A0A101FHQ5_9THEO</name>
<dbReference type="InterPro" id="IPR002328">
    <property type="entry name" value="ADH_Zn_CS"/>
</dbReference>
<dbReference type="CDD" id="cd08233">
    <property type="entry name" value="butanediol_DH_like"/>
    <property type="match status" value="1"/>
</dbReference>
<dbReference type="Proteomes" id="UP000053326">
    <property type="component" value="Unassembled WGS sequence"/>
</dbReference>
<gene>
    <name evidence="8" type="ORF">XD66_0027</name>
</gene>
<keyword evidence="4 6" id="KW-0862">Zinc</keyword>
<evidence type="ECO:0000259" key="7">
    <source>
        <dbReference type="SMART" id="SM00829"/>
    </source>
</evidence>
<dbReference type="GO" id="GO:0016491">
    <property type="term" value="F:oxidoreductase activity"/>
    <property type="evidence" value="ECO:0007669"/>
    <property type="project" value="UniProtKB-KW"/>
</dbReference>
<dbReference type="Gene3D" id="3.90.180.10">
    <property type="entry name" value="Medium-chain alcohol dehydrogenases, catalytic domain"/>
    <property type="match status" value="1"/>
</dbReference>
<dbReference type="Gene3D" id="3.40.50.720">
    <property type="entry name" value="NAD(P)-binding Rossmann-like Domain"/>
    <property type="match status" value="1"/>
</dbReference>
<evidence type="ECO:0000313" key="9">
    <source>
        <dbReference type="Proteomes" id="UP000053326"/>
    </source>
</evidence>
<sequence length="352" mass="37903">MKAAVWYGKKDVRVVDVPEPPAPKPGWVKVEVEWCGICGSDLHEYIAGPIFIPVDKPHPLTGGTAPVILGHEFSGTVVEVGEGVKNVKVGDRVAPDACQVCWECYSCKRYDYPCCEKLAFTGLHTDGAFARYVNVPAYTIYKIPDTMTFEQAALVEPISVGMHAVRRAPVIAGNNVVVIGAGTIGLSALQCARVAGAAQVIVIEVAKARKEYAKKLGATAVLDPTQCDVVAEVFKLTDGIGADVSIECVGSDKTTPLSLAVLRPRGISVQAGVFERESSINFNGIVFPEKEIKGSLAYNGEFAPVIKMIDDGRLNADMMITGRIKLDEIIEKGFEELINNKDENIKIIVSPK</sequence>
<dbReference type="EMBL" id="LGFO01000002">
    <property type="protein sequence ID" value="KUK37250.1"/>
    <property type="molecule type" value="Genomic_DNA"/>
</dbReference>
<evidence type="ECO:0000256" key="3">
    <source>
        <dbReference type="ARBA" id="ARBA00022723"/>
    </source>
</evidence>
<protein>
    <submittedName>
        <fullName evidence="8">(R,R)-butanediol dehydrogenase BdhA</fullName>
    </submittedName>
</protein>
<dbReference type="PANTHER" id="PTHR43161:SF26">
    <property type="entry name" value="GALACTITOL 1-PHOSPHATE 5-DEHYDROGENASE"/>
    <property type="match status" value="1"/>
</dbReference>
<dbReference type="InterPro" id="IPR036291">
    <property type="entry name" value="NAD(P)-bd_dom_sf"/>
</dbReference>
<evidence type="ECO:0000256" key="5">
    <source>
        <dbReference type="ARBA" id="ARBA00023002"/>
    </source>
</evidence>
<dbReference type="SUPFAM" id="SSF51735">
    <property type="entry name" value="NAD(P)-binding Rossmann-fold domains"/>
    <property type="match status" value="1"/>
</dbReference>
<comment type="caution">
    <text evidence="8">The sequence shown here is derived from an EMBL/GenBank/DDBJ whole genome shotgun (WGS) entry which is preliminary data.</text>
</comment>
<evidence type="ECO:0000256" key="1">
    <source>
        <dbReference type="ARBA" id="ARBA00001947"/>
    </source>
</evidence>
<dbReference type="InterPro" id="IPR011032">
    <property type="entry name" value="GroES-like_sf"/>
</dbReference>
<organism evidence="8 9">
    <name type="scientific">Thermacetogenium phaeum</name>
    <dbReference type="NCBI Taxonomy" id="85874"/>
    <lineage>
        <taxon>Bacteria</taxon>
        <taxon>Bacillati</taxon>
        <taxon>Bacillota</taxon>
        <taxon>Clostridia</taxon>
        <taxon>Thermoanaerobacterales</taxon>
        <taxon>Thermoanaerobacteraceae</taxon>
        <taxon>Thermacetogenium</taxon>
    </lineage>
</organism>
<keyword evidence="5" id="KW-0560">Oxidoreductase</keyword>
<evidence type="ECO:0000313" key="8">
    <source>
        <dbReference type="EMBL" id="KUK37250.1"/>
    </source>
</evidence>
<dbReference type="AlphaFoldDB" id="A0A101FHQ5"/>
<evidence type="ECO:0000256" key="2">
    <source>
        <dbReference type="ARBA" id="ARBA00008072"/>
    </source>
</evidence>
<dbReference type="SMART" id="SM00829">
    <property type="entry name" value="PKS_ER"/>
    <property type="match status" value="1"/>
</dbReference>
<dbReference type="Pfam" id="PF00107">
    <property type="entry name" value="ADH_zinc_N"/>
    <property type="match status" value="1"/>
</dbReference>
<accession>A0A101FHQ5</accession>